<name>A0A7J0BXH4_9BACT</name>
<comment type="caution">
    <text evidence="2">The sequence shown here is derived from an EMBL/GenBank/DDBJ whole genome shotgun (WGS) entry which is preliminary data.</text>
</comment>
<keyword evidence="3" id="KW-1185">Reference proteome</keyword>
<dbReference type="AlphaFoldDB" id="A0A7J0BXH4"/>
<proteinExistence type="predicted"/>
<keyword evidence="1" id="KW-0472">Membrane</keyword>
<protein>
    <submittedName>
        <fullName evidence="2">Uncharacterized protein</fullName>
    </submittedName>
</protein>
<sequence>MLPIPMSLIPKTKLALLIAGMAVVLGLLCWALWLRGDVADARSALAKAAAAHDATRHELAQARTAGNLLLEDQRSCNATIAALSRQVDATQALYSKHLTEEAARRAMLSRAITRPRTAEEAAKVVDNATRHAAADLLNAW</sequence>
<evidence type="ECO:0000313" key="3">
    <source>
        <dbReference type="Proteomes" id="UP000503820"/>
    </source>
</evidence>
<dbReference type="EMBL" id="BLVP01000009">
    <property type="protein sequence ID" value="GFM37694.1"/>
    <property type="molecule type" value="Genomic_DNA"/>
</dbReference>
<keyword evidence="1" id="KW-0812">Transmembrane</keyword>
<evidence type="ECO:0000256" key="1">
    <source>
        <dbReference type="SAM" id="Phobius"/>
    </source>
</evidence>
<accession>A0A7J0BXH4</accession>
<dbReference type="Proteomes" id="UP000503820">
    <property type="component" value="Unassembled WGS sequence"/>
</dbReference>
<dbReference type="RefSeq" id="WP_174410334.1">
    <property type="nucleotide sequence ID" value="NZ_BLVP01000009.1"/>
</dbReference>
<feature type="transmembrane region" description="Helical" evidence="1">
    <location>
        <begin position="12"/>
        <end position="33"/>
    </location>
</feature>
<evidence type="ECO:0000313" key="2">
    <source>
        <dbReference type="EMBL" id="GFM37694.1"/>
    </source>
</evidence>
<gene>
    <name evidence="2" type="ORF">DSM19430T_23780</name>
</gene>
<keyword evidence="1" id="KW-1133">Transmembrane helix</keyword>
<organism evidence="2 3">
    <name type="scientific">Desulfovibrio psychrotolerans</name>
    <dbReference type="NCBI Taxonomy" id="415242"/>
    <lineage>
        <taxon>Bacteria</taxon>
        <taxon>Pseudomonadati</taxon>
        <taxon>Thermodesulfobacteriota</taxon>
        <taxon>Desulfovibrionia</taxon>
        <taxon>Desulfovibrionales</taxon>
        <taxon>Desulfovibrionaceae</taxon>
        <taxon>Desulfovibrio</taxon>
    </lineage>
</organism>
<reference evidence="2 3" key="1">
    <citation type="submission" date="2020-05" db="EMBL/GenBank/DDBJ databases">
        <title>Draft genome sequence of Desulfovibrio psychrotolerans JS1T.</title>
        <authorList>
            <person name="Ueno A."/>
            <person name="Tamazawa S."/>
            <person name="Tamamura S."/>
            <person name="Murakami T."/>
            <person name="Kiyama T."/>
            <person name="Inomata H."/>
            <person name="Amano Y."/>
            <person name="Miyakawa K."/>
            <person name="Tamaki H."/>
            <person name="Naganuma T."/>
            <person name="Kaneko K."/>
        </authorList>
    </citation>
    <scope>NUCLEOTIDE SEQUENCE [LARGE SCALE GENOMIC DNA]</scope>
    <source>
        <strain evidence="2 3">JS1</strain>
    </source>
</reference>